<keyword evidence="3" id="KW-1185">Reference proteome</keyword>
<evidence type="ECO:0000256" key="1">
    <source>
        <dbReference type="SAM" id="MobiDB-lite"/>
    </source>
</evidence>
<evidence type="ECO:0000313" key="3">
    <source>
        <dbReference type="Proteomes" id="UP000657385"/>
    </source>
</evidence>
<feature type="region of interest" description="Disordered" evidence="1">
    <location>
        <begin position="1"/>
        <end position="70"/>
    </location>
</feature>
<gene>
    <name evidence="2" type="ORF">I2501_06155</name>
</gene>
<reference evidence="2" key="1">
    <citation type="submission" date="2020-11" db="EMBL/GenBank/DDBJ databases">
        <title>Isolation and identification of active actinomycetes.</title>
        <authorList>
            <person name="Yu B."/>
        </authorList>
    </citation>
    <scope>NUCLEOTIDE SEQUENCE</scope>
    <source>
        <strain evidence="2">NEAU-YB345</strain>
    </source>
</reference>
<proteinExistence type="predicted"/>
<organism evidence="2 3">
    <name type="scientific">Streptacidiphilus fuscans</name>
    <dbReference type="NCBI Taxonomy" id="2789292"/>
    <lineage>
        <taxon>Bacteria</taxon>
        <taxon>Bacillati</taxon>
        <taxon>Actinomycetota</taxon>
        <taxon>Actinomycetes</taxon>
        <taxon>Kitasatosporales</taxon>
        <taxon>Streptomycetaceae</taxon>
        <taxon>Streptacidiphilus</taxon>
    </lineage>
</organism>
<feature type="compositionally biased region" description="Acidic residues" evidence="1">
    <location>
        <begin position="61"/>
        <end position="70"/>
    </location>
</feature>
<evidence type="ECO:0000313" key="2">
    <source>
        <dbReference type="EMBL" id="MBF9067622.1"/>
    </source>
</evidence>
<dbReference type="EMBL" id="JADPRT010000002">
    <property type="protein sequence ID" value="MBF9067622.1"/>
    <property type="molecule type" value="Genomic_DNA"/>
</dbReference>
<protein>
    <submittedName>
        <fullName evidence="2">Uncharacterized protein</fullName>
    </submittedName>
</protein>
<dbReference type="AlphaFoldDB" id="A0A931FAG5"/>
<name>A0A931FAG5_9ACTN</name>
<comment type="caution">
    <text evidence="2">The sequence shown here is derived from an EMBL/GenBank/DDBJ whole genome shotgun (WGS) entry which is preliminary data.</text>
</comment>
<accession>A0A931FAG5</accession>
<feature type="compositionally biased region" description="Acidic residues" evidence="1">
    <location>
        <begin position="16"/>
        <end position="51"/>
    </location>
</feature>
<dbReference type="RefSeq" id="WP_196192778.1">
    <property type="nucleotide sequence ID" value="NZ_JADPRT010000002.1"/>
</dbReference>
<sequence length="70" mass="7573">MSEVNEAALDSLAVIEADDSEGLTPVEENETEPSASFEEDDLALESPEADSVEQKVGVPIGDDEYPDEFR</sequence>
<dbReference type="Proteomes" id="UP000657385">
    <property type="component" value="Unassembled WGS sequence"/>
</dbReference>